<evidence type="ECO:0000259" key="1">
    <source>
        <dbReference type="Pfam" id="PF00534"/>
    </source>
</evidence>
<dbReference type="Proteomes" id="UP000486602">
    <property type="component" value="Unassembled WGS sequence"/>
</dbReference>
<sequence>MKILYYSPHPQLSMYAPTGYGTHIREMIAAWRRMDIEVRTFIAGDLDQGEYQSAENTGKGKFGTAKKLIPGFVWQSLRDFSLMRFDREQQKILESQIEIFKPDIIYERVAYLQNSGIRTAQRYGIKHIAEINAPYPEERISFSGDSFFLAKARKMEREILIHSNGISVVSSALKKYLSKILPEAESKILVVPNSVNPASAELSLEKNEKLRVDYNIDNEIVVGFVGSMFPYHGVDVLIKAFAKIPEEKNVRLLIVGDGAILPDLKALAKSLNVFQKVIFTGSLPHREVYANIELMDICCMPKSNWYGSPVKIFEYGLLQKPVIAPNEVPMHDVMGADDGELVEPNVNDFYAAMMKLISDETRRKLIAANWHQKVMQNYTWDAAAKKTLTLCI</sequence>
<protein>
    <submittedName>
        <fullName evidence="3">Glycosyltransferase family 4 protein</fullName>
    </submittedName>
</protein>
<reference evidence="3 4" key="1">
    <citation type="submission" date="2020-02" db="EMBL/GenBank/DDBJ databases">
        <title>Out from the shadows clarifying the taxonomy of the family Cryomorphaceae and related taxa by utilizing the GTDB taxonomic framework.</title>
        <authorList>
            <person name="Bowman J.P."/>
        </authorList>
    </citation>
    <scope>NUCLEOTIDE SEQUENCE [LARGE SCALE GENOMIC DNA]</scope>
    <source>
        <strain evidence="3 4">QSSC 1-22</strain>
    </source>
</reference>
<feature type="domain" description="Glycosyl transferase family 1" evidence="1">
    <location>
        <begin position="208"/>
        <end position="366"/>
    </location>
</feature>
<evidence type="ECO:0000313" key="4">
    <source>
        <dbReference type="Proteomes" id="UP000486602"/>
    </source>
</evidence>
<dbReference type="PANTHER" id="PTHR12526">
    <property type="entry name" value="GLYCOSYLTRANSFERASE"/>
    <property type="match status" value="1"/>
</dbReference>
<accession>A0A7K3WQU4</accession>
<evidence type="ECO:0000313" key="3">
    <source>
        <dbReference type="EMBL" id="NEN24050.1"/>
    </source>
</evidence>
<evidence type="ECO:0000259" key="2">
    <source>
        <dbReference type="Pfam" id="PF13439"/>
    </source>
</evidence>
<gene>
    <name evidence="3" type="ORF">G3O08_11120</name>
</gene>
<keyword evidence="4" id="KW-1185">Reference proteome</keyword>
<organism evidence="3 4">
    <name type="scientific">Cryomorpha ignava</name>
    <dbReference type="NCBI Taxonomy" id="101383"/>
    <lineage>
        <taxon>Bacteria</taxon>
        <taxon>Pseudomonadati</taxon>
        <taxon>Bacteroidota</taxon>
        <taxon>Flavobacteriia</taxon>
        <taxon>Flavobacteriales</taxon>
        <taxon>Cryomorphaceae</taxon>
        <taxon>Cryomorpha</taxon>
    </lineage>
</organism>
<name>A0A7K3WQU4_9FLAO</name>
<dbReference type="InterPro" id="IPR001296">
    <property type="entry name" value="Glyco_trans_1"/>
</dbReference>
<keyword evidence="3" id="KW-0808">Transferase</keyword>
<dbReference type="PANTHER" id="PTHR12526:SF622">
    <property type="entry name" value="GLYCOSYLTRANSFERASE (GROUP I)"/>
    <property type="match status" value="1"/>
</dbReference>
<dbReference type="GO" id="GO:0016757">
    <property type="term" value="F:glycosyltransferase activity"/>
    <property type="evidence" value="ECO:0007669"/>
    <property type="project" value="InterPro"/>
</dbReference>
<proteinExistence type="predicted"/>
<dbReference type="CDD" id="cd03794">
    <property type="entry name" value="GT4_WbuB-like"/>
    <property type="match status" value="1"/>
</dbReference>
<dbReference type="RefSeq" id="WP_163285446.1">
    <property type="nucleotide sequence ID" value="NZ_JAAGVY010000019.1"/>
</dbReference>
<dbReference type="InterPro" id="IPR028098">
    <property type="entry name" value="Glyco_trans_4-like_N"/>
</dbReference>
<dbReference type="SUPFAM" id="SSF53756">
    <property type="entry name" value="UDP-Glycosyltransferase/glycogen phosphorylase"/>
    <property type="match status" value="1"/>
</dbReference>
<dbReference type="Pfam" id="PF00534">
    <property type="entry name" value="Glycos_transf_1"/>
    <property type="match status" value="1"/>
</dbReference>
<feature type="domain" description="Glycosyltransferase subfamily 4-like N-terminal" evidence="2">
    <location>
        <begin position="19"/>
        <end position="198"/>
    </location>
</feature>
<comment type="caution">
    <text evidence="3">The sequence shown here is derived from an EMBL/GenBank/DDBJ whole genome shotgun (WGS) entry which is preliminary data.</text>
</comment>
<dbReference type="EMBL" id="JAAGVY010000019">
    <property type="protein sequence ID" value="NEN24050.1"/>
    <property type="molecule type" value="Genomic_DNA"/>
</dbReference>
<dbReference type="Pfam" id="PF13439">
    <property type="entry name" value="Glyco_transf_4"/>
    <property type="match status" value="1"/>
</dbReference>
<dbReference type="Gene3D" id="3.40.50.2000">
    <property type="entry name" value="Glycogen Phosphorylase B"/>
    <property type="match status" value="2"/>
</dbReference>
<dbReference type="AlphaFoldDB" id="A0A7K3WQU4"/>